<protein>
    <recommendedName>
        <fullName evidence="4">Transmembrane protein</fullName>
    </recommendedName>
</protein>
<proteinExistence type="predicted"/>
<organism evidence="2 3">
    <name type="scientific">Afipia carboxidovorans (strain ATCC 49405 / DSM 1227 / KCTC 32145 / OM5)</name>
    <name type="common">Oligotropha carboxidovorans</name>
    <dbReference type="NCBI Taxonomy" id="504832"/>
    <lineage>
        <taxon>Bacteria</taxon>
        <taxon>Pseudomonadati</taxon>
        <taxon>Pseudomonadota</taxon>
        <taxon>Alphaproteobacteria</taxon>
        <taxon>Hyphomicrobiales</taxon>
        <taxon>Nitrobacteraceae</taxon>
        <taxon>Afipia</taxon>
    </lineage>
</organism>
<keyword evidence="1" id="KW-0472">Membrane</keyword>
<name>F8BTT0_AFIC5</name>
<dbReference type="EMBL" id="CP002826">
    <property type="protein sequence ID" value="AEI06580.1"/>
    <property type="molecule type" value="Genomic_DNA"/>
</dbReference>
<evidence type="ECO:0008006" key="4">
    <source>
        <dbReference type="Google" id="ProtNLM"/>
    </source>
</evidence>
<keyword evidence="1" id="KW-1133">Transmembrane helix</keyword>
<dbReference type="STRING" id="504832.OCA5_c18670"/>
<dbReference type="KEGG" id="ocg:OCA5_c18670"/>
<feature type="transmembrane region" description="Helical" evidence="1">
    <location>
        <begin position="21"/>
        <end position="43"/>
    </location>
</feature>
<sequence length="57" mass="6469">MLTSSGQQHHSVDTMQHGESYVMRGWLSIQAVLVAVTMQHWWITLSPFVALRTAGWT</sequence>
<dbReference type="HOGENOM" id="CLU_2992270_0_0_5"/>
<gene>
    <name evidence="2" type="ordered locus">OCA5_c18670</name>
</gene>
<dbReference type="AlphaFoldDB" id="F8BTT0"/>
<evidence type="ECO:0000313" key="3">
    <source>
        <dbReference type="Proteomes" id="UP000007730"/>
    </source>
</evidence>
<dbReference type="Proteomes" id="UP000007730">
    <property type="component" value="Chromosome"/>
</dbReference>
<evidence type="ECO:0000256" key="1">
    <source>
        <dbReference type="SAM" id="Phobius"/>
    </source>
</evidence>
<keyword evidence="1" id="KW-0812">Transmembrane</keyword>
<keyword evidence="3" id="KW-1185">Reference proteome</keyword>
<reference evidence="2 3" key="1">
    <citation type="journal article" date="2011" name="J. Bacteriol.">
        <title>Complete genome sequences of the chemolithoautotrophic Oligotropha carboxidovorans strains OM4 and OM5.</title>
        <authorList>
            <person name="Volland S."/>
            <person name="Rachinger M."/>
            <person name="Strittmatter A."/>
            <person name="Daniel R."/>
            <person name="Gottschalk G."/>
            <person name="Meyer O."/>
        </authorList>
    </citation>
    <scope>NUCLEOTIDE SEQUENCE [LARGE SCALE GENOMIC DNA]</scope>
    <source>
        <strain evidence="3">ATCC 49405 / DSM 1227 / KCTC 32145 / OM5</strain>
    </source>
</reference>
<evidence type="ECO:0000313" key="2">
    <source>
        <dbReference type="EMBL" id="AEI06580.1"/>
    </source>
</evidence>
<accession>F8BTT0</accession>